<protein>
    <submittedName>
        <fullName evidence="15">Cytochrome P450 family protein</fullName>
    </submittedName>
    <submittedName>
        <fullName evidence="16">Putative 3,9-dihydroxypterocarpan 6A-monooxygenase</fullName>
        <ecNumber evidence="16">1.14.14.93</ecNumber>
    </submittedName>
</protein>
<dbReference type="Proteomes" id="UP000265566">
    <property type="component" value="Chromosome 1"/>
</dbReference>
<evidence type="ECO:0000256" key="10">
    <source>
        <dbReference type="ARBA" id="ARBA00023033"/>
    </source>
</evidence>
<dbReference type="Pfam" id="PF00067">
    <property type="entry name" value="p450"/>
    <property type="match status" value="1"/>
</dbReference>
<dbReference type="FunFam" id="1.10.630.10:FF:000019">
    <property type="entry name" value="Cytochrome P450 family protein"/>
    <property type="match status" value="1"/>
</dbReference>
<proteinExistence type="inferred from homology"/>
<evidence type="ECO:0000256" key="12">
    <source>
        <dbReference type="PIRSR" id="PIRSR602401-1"/>
    </source>
</evidence>
<keyword evidence="7 14" id="KW-1133">Transmembrane helix</keyword>
<reference evidence="15 18" key="1">
    <citation type="journal article" date="2011" name="Nature">
        <title>The Medicago genome provides insight into the evolution of rhizobial symbioses.</title>
        <authorList>
            <person name="Young N.D."/>
            <person name="Debelle F."/>
            <person name="Oldroyd G.E."/>
            <person name="Geurts R."/>
            <person name="Cannon S.B."/>
            <person name="Udvardi M.K."/>
            <person name="Benedito V.A."/>
            <person name="Mayer K.F."/>
            <person name="Gouzy J."/>
            <person name="Schoof H."/>
            <person name="Van de Peer Y."/>
            <person name="Proost S."/>
            <person name="Cook D.R."/>
            <person name="Meyers B.C."/>
            <person name="Spannagl M."/>
            <person name="Cheung F."/>
            <person name="De Mita S."/>
            <person name="Krishnakumar V."/>
            <person name="Gundlach H."/>
            <person name="Zhou S."/>
            <person name="Mudge J."/>
            <person name="Bharti A.K."/>
            <person name="Murray J.D."/>
            <person name="Naoumkina M.A."/>
            <person name="Rosen B."/>
            <person name="Silverstein K.A."/>
            <person name="Tang H."/>
            <person name="Rombauts S."/>
            <person name="Zhao P.X."/>
            <person name="Zhou P."/>
            <person name="Barbe V."/>
            <person name="Bardou P."/>
            <person name="Bechner M."/>
            <person name="Bellec A."/>
            <person name="Berger A."/>
            <person name="Berges H."/>
            <person name="Bidwell S."/>
            <person name="Bisseling T."/>
            <person name="Choisne N."/>
            <person name="Couloux A."/>
            <person name="Denny R."/>
            <person name="Deshpande S."/>
            <person name="Dai X."/>
            <person name="Doyle J.J."/>
            <person name="Dudez A.M."/>
            <person name="Farmer A.D."/>
            <person name="Fouteau S."/>
            <person name="Franken C."/>
            <person name="Gibelin C."/>
            <person name="Gish J."/>
            <person name="Goldstein S."/>
            <person name="Gonzalez A.J."/>
            <person name="Green P.J."/>
            <person name="Hallab A."/>
            <person name="Hartog M."/>
            <person name="Hua A."/>
            <person name="Humphray S.J."/>
            <person name="Jeong D.H."/>
            <person name="Jing Y."/>
            <person name="Jocker A."/>
            <person name="Kenton S.M."/>
            <person name="Kim D.J."/>
            <person name="Klee K."/>
            <person name="Lai H."/>
            <person name="Lang C."/>
            <person name="Lin S."/>
            <person name="Macmil S.L."/>
            <person name="Magdelenat G."/>
            <person name="Matthews L."/>
            <person name="McCorrison J."/>
            <person name="Monaghan E.L."/>
            <person name="Mun J.H."/>
            <person name="Najar F.Z."/>
            <person name="Nicholson C."/>
            <person name="Noirot C."/>
            <person name="O'Bleness M."/>
            <person name="Paule C.R."/>
            <person name="Poulain J."/>
            <person name="Prion F."/>
            <person name="Qin B."/>
            <person name="Qu C."/>
            <person name="Retzel E.F."/>
            <person name="Riddle C."/>
            <person name="Sallet E."/>
            <person name="Samain S."/>
            <person name="Samson N."/>
            <person name="Sanders I."/>
            <person name="Saurat O."/>
            <person name="Scarpelli C."/>
            <person name="Schiex T."/>
            <person name="Segurens B."/>
            <person name="Severin A.J."/>
            <person name="Sherrier D.J."/>
            <person name="Shi R."/>
            <person name="Sims S."/>
            <person name="Singer S.R."/>
            <person name="Sinharoy S."/>
            <person name="Sterck L."/>
            <person name="Viollet A."/>
            <person name="Wang B.B."/>
            <person name="Wang K."/>
            <person name="Wang M."/>
            <person name="Wang X."/>
            <person name="Warfsmann J."/>
            <person name="Weissenbach J."/>
            <person name="White D.D."/>
            <person name="White J.D."/>
            <person name="Wiley G.B."/>
            <person name="Wincker P."/>
            <person name="Xing Y."/>
            <person name="Yang L."/>
            <person name="Yao Z."/>
            <person name="Ying F."/>
            <person name="Zhai J."/>
            <person name="Zhou L."/>
            <person name="Zuber A."/>
            <person name="Denarie J."/>
            <person name="Dixon R.A."/>
            <person name="May G.D."/>
            <person name="Schwartz D.C."/>
            <person name="Rogers J."/>
            <person name="Quetier F."/>
            <person name="Town C.D."/>
            <person name="Roe B.A."/>
        </authorList>
    </citation>
    <scope>NUCLEOTIDE SEQUENCE [LARGE SCALE GENOMIC DNA]</scope>
    <source>
        <strain evidence="15">A17</strain>
        <strain evidence="17 18">cv. Jemalong A17</strain>
    </source>
</reference>
<keyword evidence="5 14" id="KW-0812">Transmembrane</keyword>
<dbReference type="AlphaFoldDB" id="A0A072TSC7"/>
<feature type="transmembrane region" description="Helical" evidence="14">
    <location>
        <begin position="6"/>
        <end position="24"/>
    </location>
</feature>
<name>A0A072TSC7_MEDTR</name>
<dbReference type="KEGG" id="mtr:25480571"/>
<dbReference type="Gramene" id="rna2931">
    <property type="protein sequence ID" value="RHN79196.1"/>
    <property type="gene ID" value="gene2931"/>
</dbReference>
<dbReference type="CDD" id="cd20655">
    <property type="entry name" value="CYP93"/>
    <property type="match status" value="1"/>
</dbReference>
<comment type="cofactor">
    <cofactor evidence="1 12">
        <name>heme</name>
        <dbReference type="ChEBI" id="CHEBI:30413"/>
    </cofactor>
</comment>
<evidence type="ECO:0000256" key="11">
    <source>
        <dbReference type="ARBA" id="ARBA00023136"/>
    </source>
</evidence>
<evidence type="ECO:0000313" key="17">
    <source>
        <dbReference type="EnsemblPlants" id="KEH16445"/>
    </source>
</evidence>
<keyword evidence="18" id="KW-1185">Reference proteome</keyword>
<keyword evidence="8 13" id="KW-0560">Oxidoreductase</keyword>
<reference evidence="16" key="4">
    <citation type="journal article" date="2018" name="Nat. Plants">
        <title>Whole-genome landscape of Medicago truncatula symbiotic genes.</title>
        <authorList>
            <person name="Pecrix Y."/>
            <person name="Gamas P."/>
            <person name="Carrere S."/>
        </authorList>
    </citation>
    <scope>NUCLEOTIDE SEQUENCE</scope>
    <source>
        <tissue evidence="16">Leaves</tissue>
    </source>
</reference>
<evidence type="ECO:0000256" key="4">
    <source>
        <dbReference type="ARBA" id="ARBA00022617"/>
    </source>
</evidence>
<organism evidence="15 18">
    <name type="scientific">Medicago truncatula</name>
    <name type="common">Barrel medic</name>
    <name type="synonym">Medicago tribuloides</name>
    <dbReference type="NCBI Taxonomy" id="3880"/>
    <lineage>
        <taxon>Eukaryota</taxon>
        <taxon>Viridiplantae</taxon>
        <taxon>Streptophyta</taxon>
        <taxon>Embryophyta</taxon>
        <taxon>Tracheophyta</taxon>
        <taxon>Spermatophyta</taxon>
        <taxon>Magnoliopsida</taxon>
        <taxon>eudicotyledons</taxon>
        <taxon>Gunneridae</taxon>
        <taxon>Pentapetalae</taxon>
        <taxon>rosids</taxon>
        <taxon>fabids</taxon>
        <taxon>Fabales</taxon>
        <taxon>Fabaceae</taxon>
        <taxon>Papilionoideae</taxon>
        <taxon>50 kb inversion clade</taxon>
        <taxon>NPAAA clade</taxon>
        <taxon>Hologalegina</taxon>
        <taxon>IRL clade</taxon>
        <taxon>Trifolieae</taxon>
        <taxon>Medicago</taxon>
    </lineage>
</organism>
<evidence type="ECO:0000256" key="5">
    <source>
        <dbReference type="ARBA" id="ARBA00022692"/>
    </source>
</evidence>
<dbReference type="PROSITE" id="PS00086">
    <property type="entry name" value="CYTOCHROME_P450"/>
    <property type="match status" value="1"/>
</dbReference>
<keyword evidence="4 12" id="KW-0349">Heme</keyword>
<dbReference type="PANTHER" id="PTHR47943:SF8">
    <property type="entry name" value="CYTOCHROME P450"/>
    <property type="match status" value="1"/>
</dbReference>
<keyword evidence="9 12" id="KW-0408">Iron</keyword>
<dbReference type="HOGENOM" id="CLU_001570_4_0_1"/>
<dbReference type="PANTHER" id="PTHR47943">
    <property type="entry name" value="CYTOCHROME P450 93A3-LIKE"/>
    <property type="match status" value="1"/>
</dbReference>
<dbReference type="STRING" id="3880.A0A072TSC7"/>
<dbReference type="InterPro" id="IPR017972">
    <property type="entry name" value="Cyt_P450_CS"/>
</dbReference>
<dbReference type="GO" id="GO:0016020">
    <property type="term" value="C:membrane"/>
    <property type="evidence" value="ECO:0000318"/>
    <property type="project" value="GO_Central"/>
</dbReference>
<comment type="subcellular location">
    <subcellularLocation>
        <location evidence="2">Membrane</location>
        <topology evidence="2">Single-pass membrane protein</topology>
    </subcellularLocation>
</comment>
<dbReference type="GO" id="GO:0005506">
    <property type="term" value="F:iron ion binding"/>
    <property type="evidence" value="ECO:0007669"/>
    <property type="project" value="InterPro"/>
</dbReference>
<evidence type="ECO:0000256" key="3">
    <source>
        <dbReference type="ARBA" id="ARBA00010617"/>
    </source>
</evidence>
<evidence type="ECO:0000313" key="15">
    <source>
        <dbReference type="EMBL" id="KEH16445.1"/>
    </source>
</evidence>
<keyword evidence="10 13" id="KW-0503">Monooxygenase</keyword>
<keyword evidence="11 14" id="KW-0472">Membrane</keyword>
<evidence type="ECO:0000256" key="14">
    <source>
        <dbReference type="SAM" id="Phobius"/>
    </source>
</evidence>
<evidence type="ECO:0000313" key="16">
    <source>
        <dbReference type="EMBL" id="RHN79196.1"/>
    </source>
</evidence>
<dbReference type="PRINTS" id="PR00463">
    <property type="entry name" value="EP450I"/>
</dbReference>
<accession>A0A072TSC7</accession>
<evidence type="ECO:0000256" key="9">
    <source>
        <dbReference type="ARBA" id="ARBA00023004"/>
    </source>
</evidence>
<dbReference type="GO" id="GO:0047082">
    <property type="term" value="F:3,9-dihydroxypterocarpan 6a-monooxygenase activity"/>
    <property type="evidence" value="ECO:0007669"/>
    <property type="project" value="UniProtKB-EC"/>
</dbReference>
<evidence type="ECO:0000256" key="13">
    <source>
        <dbReference type="RuleBase" id="RU000461"/>
    </source>
</evidence>
<dbReference type="EnsemblPlants" id="KEH16445">
    <property type="protein sequence ID" value="KEH16445"/>
    <property type="gene ID" value="MTR_0181s0030"/>
</dbReference>
<dbReference type="EMBL" id="KL402906">
    <property type="protein sequence ID" value="KEH16445.1"/>
    <property type="molecule type" value="Genomic_DNA"/>
</dbReference>
<dbReference type="PRINTS" id="PR00385">
    <property type="entry name" value="P450"/>
</dbReference>
<evidence type="ECO:0000256" key="7">
    <source>
        <dbReference type="ARBA" id="ARBA00022989"/>
    </source>
</evidence>
<evidence type="ECO:0000256" key="1">
    <source>
        <dbReference type="ARBA" id="ARBA00001971"/>
    </source>
</evidence>
<dbReference type="EC" id="1.14.14.93" evidence="16"/>
<reference evidence="17" key="3">
    <citation type="submission" date="2015-06" db="UniProtKB">
        <authorList>
            <consortium name="EnsemblPlants"/>
        </authorList>
    </citation>
    <scope>IDENTIFICATION</scope>
    <source>
        <strain evidence="17">cv. Jemalong A17</strain>
    </source>
</reference>
<evidence type="ECO:0000313" key="18">
    <source>
        <dbReference type="Proteomes" id="UP000002051"/>
    </source>
</evidence>
<dbReference type="InterPro" id="IPR002401">
    <property type="entry name" value="Cyt_P450_E_grp-I"/>
</dbReference>
<evidence type="ECO:0000256" key="8">
    <source>
        <dbReference type="ARBA" id="ARBA00023002"/>
    </source>
</evidence>
<evidence type="ECO:0000256" key="6">
    <source>
        <dbReference type="ARBA" id="ARBA00022723"/>
    </source>
</evidence>
<sequence length="506" mass="57745">MSEMQYIQLFFVWLLSIIAVRAILTRKKNKNRRTPPSPPALPIIGHLHLISKVPHQSFHKLSKHYGPIMQLFLGSKRCIVTSSPNIAKEFLKTNETFFSNRFANAAVQQIEYGSKGFVFAPYGDYWKFVKKLCMSELLGKRTLDQFLPLMQQESLRFLKLLQKIGEAGNAVDVGGELLTLTNNIIARMAISKTCSENDSEVEEIREMLKDILELGGTFNVSDFIWVCKNLDLQGIHKRLKVAMERFDIMLERAIREHQEKRKVKGEGAHDRDILDILLEKLEDKSYEITLTRENIKAFIMDMFIAGTDTSAITMEWALAELINNPHIMEKARQEIDSVTENSRLIQEPDLPKLPYLHAILKETLRIHPTVPLIVKEASESCVVYGYDIPAKTILFVDLWSMGKDPKLWENPLEFKPERFMSEGNKFDFKGQNLQYMPFGTGRRACPGASLALQAVPTNLAAMIQCFYWKVSGDGTVNMEEKPALTLPRAHPLMCVPIPRFKSIPSN</sequence>
<dbReference type="InterPro" id="IPR001128">
    <property type="entry name" value="Cyt_P450"/>
</dbReference>
<dbReference type="Proteomes" id="UP000002051">
    <property type="component" value="Unassembled WGS sequence"/>
</dbReference>
<dbReference type="Gene3D" id="1.10.630.10">
    <property type="entry name" value="Cytochrome P450"/>
    <property type="match status" value="1"/>
</dbReference>
<reference evidence="15 18" key="2">
    <citation type="journal article" date="2014" name="BMC Genomics">
        <title>An improved genome release (version Mt4.0) for the model legume Medicago truncatula.</title>
        <authorList>
            <person name="Tang H."/>
            <person name="Krishnakumar V."/>
            <person name="Bidwell S."/>
            <person name="Rosen B."/>
            <person name="Chan A."/>
            <person name="Zhou S."/>
            <person name="Gentzbittel L."/>
            <person name="Childs K.L."/>
            <person name="Yandell M."/>
            <person name="Gundlach H."/>
            <person name="Mayer K.F."/>
            <person name="Schwartz D.C."/>
            <person name="Town C.D."/>
        </authorList>
    </citation>
    <scope>GENOME REANNOTATION</scope>
    <source>
        <strain evidence="15">A17</strain>
        <strain evidence="17 18">cv. Jemalong A17</strain>
    </source>
</reference>
<evidence type="ECO:0000256" key="2">
    <source>
        <dbReference type="ARBA" id="ARBA00004167"/>
    </source>
</evidence>
<dbReference type="EMBL" id="PSQE01000001">
    <property type="protein sequence ID" value="RHN79196.1"/>
    <property type="molecule type" value="Genomic_DNA"/>
</dbReference>
<dbReference type="GO" id="GO:0016709">
    <property type="term" value="F:oxidoreductase activity, acting on paired donors, with incorporation or reduction of molecular oxygen, NAD(P)H as one donor, and incorporation of one atom of oxygen"/>
    <property type="evidence" value="ECO:0000318"/>
    <property type="project" value="GO_Central"/>
</dbReference>
<comment type="similarity">
    <text evidence="3 13">Belongs to the cytochrome P450 family.</text>
</comment>
<feature type="binding site" description="axial binding residue" evidence="12">
    <location>
        <position position="445"/>
    </location>
    <ligand>
        <name>heme</name>
        <dbReference type="ChEBI" id="CHEBI:30413"/>
    </ligand>
    <ligandPart>
        <name>Fe</name>
        <dbReference type="ChEBI" id="CHEBI:18248"/>
    </ligandPart>
</feature>
<dbReference type="OrthoDB" id="1103324at2759"/>
<dbReference type="GO" id="GO:0020037">
    <property type="term" value="F:heme binding"/>
    <property type="evidence" value="ECO:0007669"/>
    <property type="project" value="InterPro"/>
</dbReference>
<keyword evidence="6 12" id="KW-0479">Metal-binding</keyword>
<dbReference type="InterPro" id="IPR036396">
    <property type="entry name" value="Cyt_P450_sf"/>
</dbReference>
<gene>
    <name evidence="17" type="primary">25480571</name>
    <name evidence="15" type="ORF">MTR_0181s0030</name>
    <name evidence="16" type="ORF">MtrunA17_Chr1g0174481</name>
</gene>
<dbReference type="SUPFAM" id="SSF48264">
    <property type="entry name" value="Cytochrome P450"/>
    <property type="match status" value="1"/>
</dbReference>